<comment type="caution">
    <text evidence="3">The sequence shown here is derived from an EMBL/GenBank/DDBJ whole genome shotgun (WGS) entry which is preliminary data.</text>
</comment>
<proteinExistence type="predicted"/>
<protein>
    <recommendedName>
        <fullName evidence="5">Protein BatD</fullName>
    </recommendedName>
</protein>
<feature type="signal peptide" evidence="2">
    <location>
        <begin position="1"/>
        <end position="26"/>
    </location>
</feature>
<feature type="chain" id="PRO_5045842818" description="Protein BatD" evidence="2">
    <location>
        <begin position="27"/>
        <end position="561"/>
    </location>
</feature>
<dbReference type="InterPro" id="IPR025738">
    <property type="entry name" value="BatD"/>
</dbReference>
<name>A0ABU1RLZ1_9GAMM</name>
<organism evidence="3 4">
    <name type="scientific">Pseudoxanthomonas sacheonensis</name>
    <dbReference type="NCBI Taxonomy" id="443615"/>
    <lineage>
        <taxon>Bacteria</taxon>
        <taxon>Pseudomonadati</taxon>
        <taxon>Pseudomonadota</taxon>
        <taxon>Gammaproteobacteria</taxon>
        <taxon>Lysobacterales</taxon>
        <taxon>Lysobacteraceae</taxon>
        <taxon>Pseudoxanthomonas</taxon>
    </lineage>
</organism>
<dbReference type="RefSeq" id="WP_310089591.1">
    <property type="nucleotide sequence ID" value="NZ_JAVDTT010000001.1"/>
</dbReference>
<reference evidence="3 4" key="1">
    <citation type="submission" date="2023-07" db="EMBL/GenBank/DDBJ databases">
        <title>Sorghum-associated microbial communities from plants grown in Nebraska, USA.</title>
        <authorList>
            <person name="Schachtman D."/>
        </authorList>
    </citation>
    <scope>NUCLEOTIDE SEQUENCE [LARGE SCALE GENOMIC DNA]</scope>
    <source>
        <strain evidence="3 4">BE107</strain>
    </source>
</reference>
<keyword evidence="4" id="KW-1185">Reference proteome</keyword>
<evidence type="ECO:0000256" key="2">
    <source>
        <dbReference type="SAM" id="SignalP"/>
    </source>
</evidence>
<dbReference type="Pfam" id="PF13584">
    <property type="entry name" value="BatD"/>
    <property type="match status" value="1"/>
</dbReference>
<keyword evidence="2" id="KW-0732">Signal</keyword>
<dbReference type="Proteomes" id="UP001254759">
    <property type="component" value="Unassembled WGS sequence"/>
</dbReference>
<dbReference type="PANTHER" id="PTHR40940">
    <property type="entry name" value="PROTEIN BATD-RELATED"/>
    <property type="match status" value="1"/>
</dbReference>
<evidence type="ECO:0000313" key="3">
    <source>
        <dbReference type="EMBL" id="MDR6839783.1"/>
    </source>
</evidence>
<dbReference type="EMBL" id="JAVDTT010000001">
    <property type="protein sequence ID" value="MDR6839783.1"/>
    <property type="molecule type" value="Genomic_DNA"/>
</dbReference>
<feature type="transmembrane region" description="Helical" evidence="1">
    <location>
        <begin position="421"/>
        <end position="441"/>
    </location>
</feature>
<evidence type="ECO:0000313" key="4">
    <source>
        <dbReference type="Proteomes" id="UP001254759"/>
    </source>
</evidence>
<keyword evidence="1" id="KW-1133">Transmembrane helix</keyword>
<dbReference type="PANTHER" id="PTHR40940:SF1">
    <property type="entry name" value="PROTEIN BATD"/>
    <property type="match status" value="1"/>
</dbReference>
<gene>
    <name evidence="3" type="ORF">J2W94_000047</name>
</gene>
<evidence type="ECO:0000256" key="1">
    <source>
        <dbReference type="SAM" id="Phobius"/>
    </source>
</evidence>
<accession>A0ABU1RLZ1</accession>
<evidence type="ECO:0008006" key="5">
    <source>
        <dbReference type="Google" id="ProtNLM"/>
    </source>
</evidence>
<keyword evidence="1" id="KW-0472">Membrane</keyword>
<keyword evidence="1" id="KW-0812">Transmembrane</keyword>
<sequence length="561" mass="59518">MKRNPTLAVMTLAMLCLLASAMGADAAQAATRAWLDRNQVALGESVTLSIETDQVAAAPDFSPLRGDFDLSGQSSSSQMQMVNGAVTAKTTYVVNLAPRRAGTLAIPALPIGTQRSPPLALVVGASAPAPASARGNATAFLETEVDDPSPYVQQSVGVTLRLFYAVPLTSGQLDLDTPEGASLQRVGDDVQSSREFNGRRYNVVERRFLMVPERSGKLVIPGARFAGRGAGGWMDDLLGGNSREMRANGAARTLDVRAQPANAPQPWLPLRDLRMRYVGAPQSLRAGEAATLVVEVIAQGAVQAQMPELPMPSVAGAQVFAEPPQYDETFNAGSPQVKLTRRYSLVPNGAGKLAVPGLKMGWWDVRTGAAKTASLPDLTLPVAPGTGGFAGATLPATAGATAAEDNSLPAASDRMRTSNRVWAWLAVAFAGLWLITLVWALRRRAAPPARRLPRQDGQPAEPLPTQTMIDLKRVLDSGDLDEVGDVLRGMSTPPSADLDALIARLESSVQRDAVERLRRARWADGDGVAARAALREAFRNGPIWRATPKPAKGILPSLYPP</sequence>